<proteinExistence type="predicted"/>
<reference evidence="2 3" key="1">
    <citation type="journal article" date="2018" name="PLoS Genet.">
        <title>Population sequencing reveals clonal diversity and ancestral inbreeding in the grapevine cultivar Chardonnay.</title>
        <authorList>
            <person name="Roach M.J."/>
            <person name="Johnson D.L."/>
            <person name="Bohlmann J."/>
            <person name="van Vuuren H.J."/>
            <person name="Jones S.J."/>
            <person name="Pretorius I.S."/>
            <person name="Schmidt S.A."/>
            <person name="Borneman A.R."/>
        </authorList>
    </citation>
    <scope>NUCLEOTIDE SEQUENCE [LARGE SCALE GENOMIC DNA]</scope>
    <source>
        <strain evidence="3">cv. Chardonnay</strain>
        <tissue evidence="2">Leaf</tissue>
    </source>
</reference>
<name>A0A438K555_VITVI</name>
<evidence type="ECO:0000313" key="3">
    <source>
        <dbReference type="Proteomes" id="UP000288805"/>
    </source>
</evidence>
<dbReference type="Proteomes" id="UP000288805">
    <property type="component" value="Unassembled WGS sequence"/>
</dbReference>
<gene>
    <name evidence="2" type="primary">RE2_907</name>
    <name evidence="2" type="ORF">CK203_014363</name>
</gene>
<organism evidence="2 3">
    <name type="scientific">Vitis vinifera</name>
    <name type="common">Grape</name>
    <dbReference type="NCBI Taxonomy" id="29760"/>
    <lineage>
        <taxon>Eukaryota</taxon>
        <taxon>Viridiplantae</taxon>
        <taxon>Streptophyta</taxon>
        <taxon>Embryophyta</taxon>
        <taxon>Tracheophyta</taxon>
        <taxon>Spermatophyta</taxon>
        <taxon>Magnoliopsida</taxon>
        <taxon>eudicotyledons</taxon>
        <taxon>Gunneridae</taxon>
        <taxon>Pentapetalae</taxon>
        <taxon>rosids</taxon>
        <taxon>Vitales</taxon>
        <taxon>Vitaceae</taxon>
        <taxon>Viteae</taxon>
        <taxon>Vitis</taxon>
    </lineage>
</organism>
<evidence type="ECO:0000313" key="2">
    <source>
        <dbReference type="EMBL" id="RVX16324.1"/>
    </source>
</evidence>
<dbReference type="SUPFAM" id="SSF56672">
    <property type="entry name" value="DNA/RNA polymerases"/>
    <property type="match status" value="1"/>
</dbReference>
<accession>A0A438K555</accession>
<dbReference type="Pfam" id="PF07727">
    <property type="entry name" value="RVT_2"/>
    <property type="match status" value="1"/>
</dbReference>
<protein>
    <submittedName>
        <fullName evidence="2">Retrovirus-related Pol polyprotein from transposon RE2</fullName>
    </submittedName>
</protein>
<comment type="caution">
    <text evidence="2">The sequence shown here is derived from an EMBL/GenBank/DDBJ whole genome shotgun (WGS) entry which is preliminary data.</text>
</comment>
<sequence>MQAGLQAIKANGTWSLTTLPPAKRVVGCKWIYKLKFGANDTFPPVAKLVTIKLLLAFATIHRWHLIQLDVNNAFLHGDLIEEVYMCLPQGYHREGKTPSNTICTLHKSIYGLKQASRQWFAKFSIFVYVDDIIVANNDSNNIAYLKCFVDSKFKLKDLGQLQYFLSHEVARSKKGISISQRHYVLQLLWEARFLGFKPTATRMEANIKLTHDDGEPLKDPELCKRLIGKLLYLTITRPDLSYAVN</sequence>
<dbReference type="AlphaFoldDB" id="A0A438K555"/>
<dbReference type="InterPro" id="IPR043502">
    <property type="entry name" value="DNA/RNA_pol_sf"/>
</dbReference>
<feature type="domain" description="Reverse transcriptase Ty1/copia-type" evidence="1">
    <location>
        <begin position="40"/>
        <end position="125"/>
    </location>
</feature>
<dbReference type="InterPro" id="IPR013103">
    <property type="entry name" value="RVT_2"/>
</dbReference>
<dbReference type="EMBL" id="QGNW01000016">
    <property type="protein sequence ID" value="RVX16324.1"/>
    <property type="molecule type" value="Genomic_DNA"/>
</dbReference>
<evidence type="ECO:0000259" key="1">
    <source>
        <dbReference type="Pfam" id="PF07727"/>
    </source>
</evidence>